<name>A0A418Q8Z8_9CORY</name>
<dbReference type="EMBL" id="QXJK01000002">
    <property type="protein sequence ID" value="RIX36156.1"/>
    <property type="molecule type" value="Genomic_DNA"/>
</dbReference>
<comment type="caution">
    <text evidence="2">The sequence shown here is derived from an EMBL/GenBank/DDBJ whole genome shotgun (WGS) entry which is preliminary data.</text>
</comment>
<dbReference type="Pfam" id="PF03780">
    <property type="entry name" value="Asp23"/>
    <property type="match status" value="1"/>
</dbReference>
<proteinExistence type="inferred from homology"/>
<keyword evidence="3" id="KW-1185">Reference proteome</keyword>
<gene>
    <name evidence="2" type="ORF">D3M95_02370</name>
</gene>
<dbReference type="Proteomes" id="UP000285278">
    <property type="component" value="Unassembled WGS sequence"/>
</dbReference>
<dbReference type="AlphaFoldDB" id="A0A418Q8Z8"/>
<dbReference type="RefSeq" id="WP_025401716.1">
    <property type="nucleotide sequence ID" value="NZ_CBCRUA010000017.1"/>
</dbReference>
<reference evidence="2 3" key="1">
    <citation type="submission" date="2018-09" db="EMBL/GenBank/DDBJ databases">
        <title>Optimization and identification of Corynebacterium falsenii FN1-14 from fish paste.</title>
        <authorList>
            <person name="Daroonpunt R."/>
            <person name="Tanasupawat S."/>
        </authorList>
    </citation>
    <scope>NUCLEOTIDE SEQUENCE [LARGE SCALE GENOMIC DNA]</scope>
    <source>
        <strain evidence="2 3">FN1-14</strain>
    </source>
</reference>
<evidence type="ECO:0000313" key="2">
    <source>
        <dbReference type="EMBL" id="RIX36156.1"/>
    </source>
</evidence>
<comment type="similarity">
    <text evidence="1">Belongs to the asp23 family.</text>
</comment>
<evidence type="ECO:0000313" key="3">
    <source>
        <dbReference type="Proteomes" id="UP000285278"/>
    </source>
</evidence>
<dbReference type="OrthoDB" id="4773951at2"/>
<organism evidence="2 3">
    <name type="scientific">Corynebacterium falsenii</name>
    <dbReference type="NCBI Taxonomy" id="108486"/>
    <lineage>
        <taxon>Bacteria</taxon>
        <taxon>Bacillati</taxon>
        <taxon>Actinomycetota</taxon>
        <taxon>Actinomycetes</taxon>
        <taxon>Mycobacteriales</taxon>
        <taxon>Corynebacteriaceae</taxon>
        <taxon>Corynebacterium</taxon>
    </lineage>
</organism>
<dbReference type="InterPro" id="IPR005531">
    <property type="entry name" value="Asp23"/>
</dbReference>
<accession>A0A418Q8Z8</accession>
<evidence type="ECO:0000256" key="1">
    <source>
        <dbReference type="ARBA" id="ARBA00005721"/>
    </source>
</evidence>
<protein>
    <submittedName>
        <fullName evidence="2">Asp23/Gls24 family envelope stress response protein</fullName>
    </submittedName>
</protein>
<dbReference type="STRING" id="1451189.CFAL_00115"/>
<sequence length="115" mass="12416">MTNPTRTGADAISAASLVKLVESIPGVAGMEAGVVSTLRAIDARIRRRNGDQRARYGLVIDHEQHLVTVEVSLNHGTRVLTVVEKIQHAIKDALRDALSDAATDYTVLVRVQSMS</sequence>